<dbReference type="Gene3D" id="3.90.70.10">
    <property type="entry name" value="Cysteine proteinases"/>
    <property type="match status" value="1"/>
</dbReference>
<dbReference type="SMART" id="SM00645">
    <property type="entry name" value="Pept_C1"/>
    <property type="match status" value="1"/>
</dbReference>
<protein>
    <recommendedName>
        <fullName evidence="4">Peptidase C1A papain C-terminal domain-containing protein</fullName>
    </recommendedName>
</protein>
<dbReference type="Proteomes" id="UP001152759">
    <property type="component" value="Chromosome 9"/>
</dbReference>
<feature type="compositionally biased region" description="Low complexity" evidence="2">
    <location>
        <begin position="88"/>
        <end position="108"/>
    </location>
</feature>
<dbReference type="GO" id="GO:0008234">
    <property type="term" value="F:cysteine-type peptidase activity"/>
    <property type="evidence" value="ECO:0007669"/>
    <property type="project" value="InterPro"/>
</dbReference>
<dbReference type="InterPro" id="IPR038765">
    <property type="entry name" value="Papain-like_cys_pep_sf"/>
</dbReference>
<feature type="signal peptide" evidence="3">
    <location>
        <begin position="1"/>
        <end position="21"/>
    </location>
</feature>
<dbReference type="InterPro" id="IPR039417">
    <property type="entry name" value="Peptidase_C1A_papain-like"/>
</dbReference>
<dbReference type="InterPro" id="IPR013128">
    <property type="entry name" value="Peptidase_C1A"/>
</dbReference>
<organism evidence="5 6">
    <name type="scientific">Bemisia tabaci</name>
    <name type="common">Sweetpotato whitefly</name>
    <name type="synonym">Aleurodes tabaci</name>
    <dbReference type="NCBI Taxonomy" id="7038"/>
    <lineage>
        <taxon>Eukaryota</taxon>
        <taxon>Metazoa</taxon>
        <taxon>Ecdysozoa</taxon>
        <taxon>Arthropoda</taxon>
        <taxon>Hexapoda</taxon>
        <taxon>Insecta</taxon>
        <taxon>Pterygota</taxon>
        <taxon>Neoptera</taxon>
        <taxon>Paraneoptera</taxon>
        <taxon>Hemiptera</taxon>
        <taxon>Sternorrhyncha</taxon>
        <taxon>Aleyrodoidea</taxon>
        <taxon>Aleyrodidae</taxon>
        <taxon>Aleyrodinae</taxon>
        <taxon>Bemisia</taxon>
    </lineage>
</organism>
<evidence type="ECO:0000259" key="4">
    <source>
        <dbReference type="SMART" id="SM00645"/>
    </source>
</evidence>
<evidence type="ECO:0000256" key="1">
    <source>
        <dbReference type="ARBA" id="ARBA00008455"/>
    </source>
</evidence>
<dbReference type="Pfam" id="PF00112">
    <property type="entry name" value="Peptidase_C1"/>
    <property type="match status" value="1"/>
</dbReference>
<name>A0A9P0ANS2_BEMTA</name>
<evidence type="ECO:0000256" key="3">
    <source>
        <dbReference type="SAM" id="SignalP"/>
    </source>
</evidence>
<gene>
    <name evidence="5" type="ORF">BEMITA_LOCUS13968</name>
</gene>
<dbReference type="EMBL" id="OU963870">
    <property type="protein sequence ID" value="CAH0395833.1"/>
    <property type="molecule type" value="Genomic_DNA"/>
</dbReference>
<evidence type="ECO:0000256" key="2">
    <source>
        <dbReference type="SAM" id="MobiDB-lite"/>
    </source>
</evidence>
<feature type="chain" id="PRO_5040510089" description="Peptidase C1A papain C-terminal domain-containing protein" evidence="3">
    <location>
        <begin position="22"/>
        <end position="362"/>
    </location>
</feature>
<proteinExistence type="inferred from homology"/>
<dbReference type="PANTHER" id="PTHR12411">
    <property type="entry name" value="CYSTEINE PROTEASE FAMILY C1-RELATED"/>
    <property type="match status" value="1"/>
</dbReference>
<dbReference type="GO" id="GO:0006508">
    <property type="term" value="P:proteolysis"/>
    <property type="evidence" value="ECO:0007669"/>
    <property type="project" value="InterPro"/>
</dbReference>
<dbReference type="SUPFAM" id="SSF54001">
    <property type="entry name" value="Cysteine proteinases"/>
    <property type="match status" value="1"/>
</dbReference>
<evidence type="ECO:0000313" key="6">
    <source>
        <dbReference type="Proteomes" id="UP001152759"/>
    </source>
</evidence>
<keyword evidence="3" id="KW-0732">Signal</keyword>
<accession>A0A9P0ANS2</accession>
<feature type="region of interest" description="Disordered" evidence="2">
    <location>
        <begin position="32"/>
        <end position="114"/>
    </location>
</feature>
<feature type="domain" description="Peptidase C1A papain C-terminal" evidence="4">
    <location>
        <begin position="142"/>
        <end position="347"/>
    </location>
</feature>
<keyword evidence="6" id="KW-1185">Reference proteome</keyword>
<dbReference type="AlphaFoldDB" id="A0A9P0ANS2"/>
<reference evidence="5" key="1">
    <citation type="submission" date="2021-12" db="EMBL/GenBank/DDBJ databases">
        <authorList>
            <person name="King R."/>
        </authorList>
    </citation>
    <scope>NUCLEOTIDE SEQUENCE</scope>
</reference>
<feature type="compositionally biased region" description="Polar residues" evidence="2">
    <location>
        <begin position="68"/>
        <end position="83"/>
    </location>
</feature>
<comment type="similarity">
    <text evidence="1">Belongs to the peptidase C1 family.</text>
</comment>
<dbReference type="CDD" id="cd02248">
    <property type="entry name" value="Peptidase_C1A"/>
    <property type="match status" value="1"/>
</dbReference>
<sequence length="362" mass="39970">MTRPSPGIFILTAALLSLAQGEEFAKLYIGKVGDSANPKSSTRKSSFFRKKTLSKKGSRRTLSKKGSQKTPSRQGSFRGSSCETPRYPSFRSGGRTPSSGGTPSIGRGARTPLHPFIGMEDPTGGNTSGLIYREPQGVVMHDWRMPPWLYPPAENQNTFYLTCHSCWAFASLAAVEILVAEEIGGVVMLSKQDLVDCVQDCDGCEMGYLDKALEHLVRAGVSKAENYPYMAMTQLCDTSVARYISIGGFEEILSQEQAERDLYWSPIPTNMHVPVDSELHYYVSGVIDVLTGCSNDKDHGNHGVVIVGHYRDAWLLRNSWGPEWGLQGHFILKKGICGVTKYAYKVNGPFQRVVTQSLHDLY</sequence>
<evidence type="ECO:0000313" key="5">
    <source>
        <dbReference type="EMBL" id="CAH0395833.1"/>
    </source>
</evidence>
<dbReference type="InterPro" id="IPR000668">
    <property type="entry name" value="Peptidase_C1A_C"/>
</dbReference>
<feature type="compositionally biased region" description="Basic residues" evidence="2">
    <location>
        <begin position="46"/>
        <end position="67"/>
    </location>
</feature>